<keyword evidence="2 4" id="KW-0863">Zinc-finger</keyword>
<dbReference type="Gene3D" id="3.30.40.10">
    <property type="entry name" value="Zinc/RING finger domain, C3HC4 (zinc finger)"/>
    <property type="match status" value="1"/>
</dbReference>
<evidence type="ECO:0000259" key="7">
    <source>
        <dbReference type="PROSITE" id="PS50089"/>
    </source>
</evidence>
<dbReference type="PROSITE" id="PS50089">
    <property type="entry name" value="ZF_RING_2"/>
    <property type="match status" value="1"/>
</dbReference>
<organism evidence="8 9">
    <name type="scientific">Paspalum notatum var. saurae</name>
    <dbReference type="NCBI Taxonomy" id="547442"/>
    <lineage>
        <taxon>Eukaryota</taxon>
        <taxon>Viridiplantae</taxon>
        <taxon>Streptophyta</taxon>
        <taxon>Embryophyta</taxon>
        <taxon>Tracheophyta</taxon>
        <taxon>Spermatophyta</taxon>
        <taxon>Magnoliopsida</taxon>
        <taxon>Liliopsida</taxon>
        <taxon>Poales</taxon>
        <taxon>Poaceae</taxon>
        <taxon>PACMAD clade</taxon>
        <taxon>Panicoideae</taxon>
        <taxon>Andropogonodae</taxon>
        <taxon>Paspaleae</taxon>
        <taxon>Paspalinae</taxon>
        <taxon>Paspalum</taxon>
    </lineage>
</organism>
<protein>
    <recommendedName>
        <fullName evidence="7">RING-type domain-containing protein</fullName>
    </recommendedName>
</protein>
<dbReference type="Proteomes" id="UP001341281">
    <property type="component" value="Chromosome 01"/>
</dbReference>
<dbReference type="GO" id="GO:0008270">
    <property type="term" value="F:zinc ion binding"/>
    <property type="evidence" value="ECO:0007669"/>
    <property type="project" value="UniProtKB-KW"/>
</dbReference>
<dbReference type="AlphaFoldDB" id="A0AAQ3PRH6"/>
<dbReference type="EMBL" id="CP144745">
    <property type="protein sequence ID" value="WVZ51364.1"/>
    <property type="molecule type" value="Genomic_DNA"/>
</dbReference>
<dbReference type="PANTHER" id="PTHR42647">
    <property type="entry name" value="SBP (S-RIBONUCLEASE BINDING PROTEIN) FAMILY PROTEIN"/>
    <property type="match status" value="1"/>
</dbReference>
<evidence type="ECO:0000256" key="4">
    <source>
        <dbReference type="PROSITE-ProRule" id="PRU00175"/>
    </source>
</evidence>
<sequence length="328" mass="33757">MAVQAQFSGLAGCLPPYYGSGLAEDQAQAQALLQYNLDLYNCAAGVASAAQSELTFHGGGAVPLSRKHVREHADHQPHAPTPSPAAVPLSIPATHTHRPIVGTDRPSSATASTSGRPVPGSSAADAPVAELCRQGCAEEVDALVRAECDRLRAGVDQASKRQRQALARRAAAGAARALREKEAALDTARRRAAGLEELLRRAAAERHAWRGVARSNEAAAAGLRATLDALLLRAAGAGAPADEEEEGFGESCQNAAAADDAVSCCFVEKAEAPARGWACRACGAGEASVLVLPCRHLCLCKACEPRADACPVCLAAKNASIHVAAAAD</sequence>
<proteinExistence type="predicted"/>
<reference evidence="8 9" key="1">
    <citation type="submission" date="2024-02" db="EMBL/GenBank/DDBJ databases">
        <title>High-quality chromosome-scale genome assembly of Pensacola bahiagrass (Paspalum notatum Flugge var. saurae).</title>
        <authorList>
            <person name="Vega J.M."/>
            <person name="Podio M."/>
            <person name="Orjuela J."/>
            <person name="Siena L.A."/>
            <person name="Pessino S.C."/>
            <person name="Combes M.C."/>
            <person name="Mariac C."/>
            <person name="Albertini E."/>
            <person name="Pupilli F."/>
            <person name="Ortiz J.P.A."/>
            <person name="Leblanc O."/>
        </authorList>
    </citation>
    <scope>NUCLEOTIDE SEQUENCE [LARGE SCALE GENOMIC DNA]</scope>
    <source>
        <strain evidence="8">R1</strain>
        <tissue evidence="8">Leaf</tissue>
    </source>
</reference>
<evidence type="ECO:0000313" key="9">
    <source>
        <dbReference type="Proteomes" id="UP001341281"/>
    </source>
</evidence>
<dbReference type="PANTHER" id="PTHR42647:SF68">
    <property type="entry name" value="OS11G0542100 PROTEIN"/>
    <property type="match status" value="1"/>
</dbReference>
<evidence type="ECO:0000256" key="5">
    <source>
        <dbReference type="SAM" id="Coils"/>
    </source>
</evidence>
<name>A0AAQ3PRH6_PASNO</name>
<feature type="coiled-coil region" evidence="5">
    <location>
        <begin position="171"/>
        <end position="205"/>
    </location>
</feature>
<keyword evidence="3" id="KW-0862">Zinc</keyword>
<evidence type="ECO:0000256" key="1">
    <source>
        <dbReference type="ARBA" id="ARBA00022723"/>
    </source>
</evidence>
<keyword evidence="5" id="KW-0175">Coiled coil</keyword>
<accession>A0AAQ3PRH6</accession>
<dbReference type="CDD" id="cd16649">
    <property type="entry name" value="mRING-HC-C3HC5_CGRF1-like"/>
    <property type="match status" value="1"/>
</dbReference>
<keyword evidence="9" id="KW-1185">Reference proteome</keyword>
<feature type="domain" description="RING-type" evidence="7">
    <location>
        <begin position="279"/>
        <end position="313"/>
    </location>
</feature>
<evidence type="ECO:0000256" key="6">
    <source>
        <dbReference type="SAM" id="MobiDB-lite"/>
    </source>
</evidence>
<dbReference type="GO" id="GO:0004842">
    <property type="term" value="F:ubiquitin-protein transferase activity"/>
    <property type="evidence" value="ECO:0007669"/>
    <property type="project" value="TreeGrafter"/>
</dbReference>
<dbReference type="InterPro" id="IPR001841">
    <property type="entry name" value="Znf_RING"/>
</dbReference>
<gene>
    <name evidence="8" type="ORF">U9M48_002516</name>
</gene>
<dbReference type="Pfam" id="PF13920">
    <property type="entry name" value="zf-C3HC4_3"/>
    <property type="match status" value="1"/>
</dbReference>
<keyword evidence="1" id="KW-0479">Metal-binding</keyword>
<feature type="region of interest" description="Disordered" evidence="6">
    <location>
        <begin position="69"/>
        <end position="124"/>
    </location>
</feature>
<feature type="compositionally biased region" description="Polar residues" evidence="6">
    <location>
        <begin position="105"/>
        <end position="115"/>
    </location>
</feature>
<evidence type="ECO:0000256" key="2">
    <source>
        <dbReference type="ARBA" id="ARBA00022771"/>
    </source>
</evidence>
<dbReference type="InterPro" id="IPR013083">
    <property type="entry name" value="Znf_RING/FYVE/PHD"/>
</dbReference>
<evidence type="ECO:0000313" key="8">
    <source>
        <dbReference type="EMBL" id="WVZ51364.1"/>
    </source>
</evidence>
<evidence type="ECO:0000256" key="3">
    <source>
        <dbReference type="ARBA" id="ARBA00022833"/>
    </source>
</evidence>